<evidence type="ECO:0000313" key="2">
    <source>
        <dbReference type="EMBL" id="TDG38879.1"/>
    </source>
</evidence>
<dbReference type="OrthoDB" id="2347980at2759"/>
<dbReference type="STRING" id="7232.A0A484AQK6"/>
<dbReference type="Proteomes" id="UP000295192">
    <property type="component" value="Unassembled WGS sequence"/>
</dbReference>
<dbReference type="AlphaFoldDB" id="A0A484AQK6"/>
<proteinExistence type="predicted"/>
<name>A0A484AQK6_DRONA</name>
<feature type="compositionally biased region" description="Polar residues" evidence="1">
    <location>
        <begin position="52"/>
        <end position="62"/>
    </location>
</feature>
<accession>A0A484AQK6</accession>
<reference evidence="2 3" key="1">
    <citation type="journal article" date="2019" name="J. Hered.">
        <title>An Improved Genome Assembly for Drosophila navojoa, the Basal Species in the mojavensis Cluster.</title>
        <authorList>
            <person name="Vanderlinde T."/>
            <person name="Dupim E.G."/>
            <person name="Nazario-Yepiz N.O."/>
            <person name="Carvalho A.B."/>
        </authorList>
    </citation>
    <scope>NUCLEOTIDE SEQUENCE [LARGE SCALE GENOMIC DNA]</scope>
    <source>
        <strain evidence="2">Navoj_Jal97</strain>
        <tissue evidence="2">Whole organism</tissue>
    </source>
</reference>
<dbReference type="EMBL" id="LSRL02001716">
    <property type="protein sequence ID" value="TDG38879.1"/>
    <property type="molecule type" value="Genomic_DNA"/>
</dbReference>
<protein>
    <submittedName>
        <fullName evidence="2">Uncharacterized protein</fullName>
    </submittedName>
</protein>
<sequence>MVRSGETGACGIDVGNGHLSDMMPDVAMATASLGQLHLSTGGFVSNASNCPIESNSDVSESLQLDLGDGPTPHVISNGTGLITLRDLQHQLPENNFRHMIQRSSSPFDVLRQGQHSPTPQVPPSDALNSGPPRFL</sequence>
<feature type="region of interest" description="Disordered" evidence="1">
    <location>
        <begin position="93"/>
        <end position="135"/>
    </location>
</feature>
<feature type="region of interest" description="Disordered" evidence="1">
    <location>
        <begin position="52"/>
        <end position="71"/>
    </location>
</feature>
<evidence type="ECO:0000256" key="1">
    <source>
        <dbReference type="SAM" id="MobiDB-lite"/>
    </source>
</evidence>
<keyword evidence="3" id="KW-1185">Reference proteome</keyword>
<comment type="caution">
    <text evidence="2">The sequence shown here is derived from an EMBL/GenBank/DDBJ whole genome shotgun (WGS) entry which is preliminary data.</text>
</comment>
<gene>
    <name evidence="2" type="ORF">AWZ03_014699</name>
</gene>
<organism evidence="2 3">
    <name type="scientific">Drosophila navojoa</name>
    <name type="common">Fruit fly</name>
    <dbReference type="NCBI Taxonomy" id="7232"/>
    <lineage>
        <taxon>Eukaryota</taxon>
        <taxon>Metazoa</taxon>
        <taxon>Ecdysozoa</taxon>
        <taxon>Arthropoda</taxon>
        <taxon>Hexapoda</taxon>
        <taxon>Insecta</taxon>
        <taxon>Pterygota</taxon>
        <taxon>Neoptera</taxon>
        <taxon>Endopterygota</taxon>
        <taxon>Diptera</taxon>
        <taxon>Brachycera</taxon>
        <taxon>Muscomorpha</taxon>
        <taxon>Ephydroidea</taxon>
        <taxon>Drosophilidae</taxon>
        <taxon>Drosophila</taxon>
    </lineage>
</organism>
<evidence type="ECO:0000313" key="3">
    <source>
        <dbReference type="Proteomes" id="UP000295192"/>
    </source>
</evidence>